<dbReference type="PROSITE" id="PS50293">
    <property type="entry name" value="TPR_REGION"/>
    <property type="match status" value="1"/>
</dbReference>
<evidence type="ECO:0000256" key="1">
    <source>
        <dbReference type="PROSITE-ProRule" id="PRU00339"/>
    </source>
</evidence>
<keyword evidence="3" id="KW-0472">Membrane</keyword>
<proteinExistence type="predicted"/>
<dbReference type="AlphaFoldDB" id="A0A5P8E703"/>
<dbReference type="PROSITE" id="PS50005">
    <property type="entry name" value="TPR"/>
    <property type="match status" value="1"/>
</dbReference>
<name>A0A5P8E703_9BACT</name>
<dbReference type="InterPro" id="IPR011990">
    <property type="entry name" value="TPR-like_helical_dom_sf"/>
</dbReference>
<keyword evidence="5" id="KW-1185">Reference proteome</keyword>
<evidence type="ECO:0000256" key="2">
    <source>
        <dbReference type="SAM" id="MobiDB-lite"/>
    </source>
</evidence>
<feature type="compositionally biased region" description="Basic and acidic residues" evidence="2">
    <location>
        <begin position="20"/>
        <end position="33"/>
    </location>
</feature>
<dbReference type="PANTHER" id="PTHR11102">
    <property type="entry name" value="SEL-1-LIKE PROTEIN"/>
    <property type="match status" value="1"/>
</dbReference>
<protein>
    <submittedName>
        <fullName evidence="4">Sel1 repeat family protein</fullName>
    </submittedName>
</protein>
<dbReference type="OrthoDB" id="1045962at2"/>
<organism evidence="4 5">
    <name type="scientific">Pseudoprevotella muciniphila</name>
    <dbReference type="NCBI Taxonomy" id="2133944"/>
    <lineage>
        <taxon>Bacteria</taxon>
        <taxon>Pseudomonadati</taxon>
        <taxon>Bacteroidota</taxon>
        <taxon>Bacteroidia</taxon>
        <taxon>Bacteroidales</taxon>
        <taxon>Prevotellaceae</taxon>
        <taxon>Pseudoprevotella</taxon>
    </lineage>
</organism>
<dbReference type="SMART" id="SM00028">
    <property type="entry name" value="TPR"/>
    <property type="match status" value="4"/>
</dbReference>
<dbReference type="InterPro" id="IPR006597">
    <property type="entry name" value="Sel1-like"/>
</dbReference>
<dbReference type="Pfam" id="PF13174">
    <property type="entry name" value="TPR_6"/>
    <property type="match status" value="1"/>
</dbReference>
<dbReference type="PANTHER" id="PTHR11102:SF160">
    <property type="entry name" value="ERAD-ASSOCIATED E3 UBIQUITIN-PROTEIN LIGASE COMPONENT HRD3"/>
    <property type="match status" value="1"/>
</dbReference>
<reference evidence="4 5" key="1">
    <citation type="submission" date="2018-11" db="EMBL/GenBank/DDBJ databases">
        <authorList>
            <person name="Na S.W."/>
            <person name="Baik M."/>
        </authorList>
    </citation>
    <scope>NUCLEOTIDE SEQUENCE [LARGE SCALE GENOMIC DNA]</scope>
    <source>
        <strain evidence="4 5">E39</strain>
    </source>
</reference>
<dbReference type="SUPFAM" id="SSF81901">
    <property type="entry name" value="HCP-like"/>
    <property type="match status" value="3"/>
</dbReference>
<keyword evidence="3" id="KW-1133">Transmembrane helix</keyword>
<feature type="transmembrane region" description="Helical" evidence="3">
    <location>
        <begin position="43"/>
        <end position="65"/>
    </location>
</feature>
<dbReference type="EMBL" id="CP033459">
    <property type="protein sequence ID" value="QFQ12724.1"/>
    <property type="molecule type" value="Genomic_DNA"/>
</dbReference>
<keyword evidence="3" id="KW-0812">Transmembrane</keyword>
<dbReference type="Proteomes" id="UP000249375">
    <property type="component" value="Chromosome"/>
</dbReference>
<dbReference type="Pfam" id="PF08238">
    <property type="entry name" value="Sel1"/>
    <property type="match status" value="10"/>
</dbReference>
<dbReference type="KEGG" id="alq:C7Y71_006660"/>
<feature type="repeat" description="TPR" evidence="1">
    <location>
        <begin position="353"/>
        <end position="386"/>
    </location>
</feature>
<dbReference type="InterPro" id="IPR050767">
    <property type="entry name" value="Sel1_AlgK"/>
</dbReference>
<feature type="region of interest" description="Disordered" evidence="2">
    <location>
        <begin position="1"/>
        <end position="34"/>
    </location>
</feature>
<evidence type="ECO:0000256" key="3">
    <source>
        <dbReference type="SAM" id="Phobius"/>
    </source>
</evidence>
<dbReference type="InterPro" id="IPR019734">
    <property type="entry name" value="TPR_rpt"/>
</dbReference>
<evidence type="ECO:0000313" key="4">
    <source>
        <dbReference type="EMBL" id="QFQ12724.1"/>
    </source>
</evidence>
<dbReference type="RefSeq" id="WP_111898386.1">
    <property type="nucleotide sequence ID" value="NZ_CP033459.1"/>
</dbReference>
<sequence length="491" mass="54438">MEEMINGTRRPDVTIVKPKPLPEEETPRQEPEKKPKKGCLKRIFKFLLILLLMAASAVGGGYAYYAYDKGLIDLPFLKHGTADEQYIADLTRKAENGDVAAMTELGRCYLNGERVEKNPVQAYTWCKAAAEKGNAEAMFNLSTCYAEGIGITKNAAEAFKWCEKSANKNYVKAQSRLGDCYYEGLGTAQDYKKAVEWYTKAAQREDARAQYGLGICYLNGQGTEKDESLAMAWFSRSSKQGFGPASRNMGDIYVARSTSDSLKTDSAKLDSALYWYQMGSAQGDAFSQNYVGDWRYNKGEYAQAVELYKKAAAQGNHEAEFSLGYCFEKGHGVEKNVTEALAHYRVAADHNHAKAFFNMGCVYEEQGKKEEAFKCYQKAADLGNANAKNNLAYCYLDGVGTARNAERALALFREAAAEGNDRALTNLGDCYLNGKGVPQDYKQALEWFLKAAEAGSSDAMNRIGDMYDHGQGVLRDVTQAAHWHNRANGIE</sequence>
<dbReference type="SMART" id="SM00671">
    <property type="entry name" value="SEL1"/>
    <property type="match status" value="11"/>
</dbReference>
<gene>
    <name evidence="4" type="ORF">C7Y71_006660</name>
</gene>
<accession>A0A5P8E703</accession>
<keyword evidence="1" id="KW-0802">TPR repeat</keyword>
<dbReference type="Gene3D" id="1.25.40.10">
    <property type="entry name" value="Tetratricopeptide repeat domain"/>
    <property type="match status" value="2"/>
</dbReference>
<evidence type="ECO:0000313" key="5">
    <source>
        <dbReference type="Proteomes" id="UP000249375"/>
    </source>
</evidence>